<dbReference type="Gene3D" id="3.40.1090.10">
    <property type="entry name" value="Cytosolic phospholipase A2 catalytic domain"/>
    <property type="match status" value="1"/>
</dbReference>
<dbReference type="PROSITE" id="PS51635">
    <property type="entry name" value="PNPLA"/>
    <property type="match status" value="1"/>
</dbReference>
<accession>A0A4R5KU13</accession>
<feature type="short sequence motif" description="DGA/G" evidence="2">
    <location>
        <begin position="341"/>
        <end position="343"/>
    </location>
</feature>
<reference evidence="5 6" key="1">
    <citation type="submission" date="2019-03" db="EMBL/GenBank/DDBJ databases">
        <title>Whole genome sequence of Arthrobacter sp JH1-1.</title>
        <authorList>
            <person name="Trinh H.N."/>
        </authorList>
    </citation>
    <scope>NUCLEOTIDE SEQUENCE [LARGE SCALE GENOMIC DNA]</scope>
    <source>
        <strain evidence="5 6">JH1-1</strain>
    </source>
</reference>
<dbReference type="NCBIfam" id="TIGR03607">
    <property type="entry name" value="patatin-like protein"/>
    <property type="match status" value="1"/>
</dbReference>
<dbReference type="AlphaFoldDB" id="A0A4R5KU13"/>
<feature type="active site" description="Proton acceptor" evidence="2">
    <location>
        <position position="341"/>
    </location>
</feature>
<keyword evidence="6" id="KW-1185">Reference proteome</keyword>
<dbReference type="GO" id="GO:0016042">
    <property type="term" value="P:lipid catabolic process"/>
    <property type="evidence" value="ECO:0007669"/>
    <property type="project" value="UniProtKB-UniRule"/>
</dbReference>
<dbReference type="Pfam" id="PF01734">
    <property type="entry name" value="Patatin"/>
    <property type="match status" value="1"/>
</dbReference>
<keyword evidence="2" id="KW-0378">Hydrolase</keyword>
<dbReference type="SUPFAM" id="SSF52151">
    <property type="entry name" value="FabD/lysophospholipase-like"/>
    <property type="match status" value="1"/>
</dbReference>
<evidence type="ECO:0000313" key="6">
    <source>
        <dbReference type="Proteomes" id="UP000295511"/>
    </source>
</evidence>
<evidence type="ECO:0000256" key="1">
    <source>
        <dbReference type="ARBA" id="ARBA00023098"/>
    </source>
</evidence>
<name>A0A4R5KU13_9MICC</name>
<sequence>MAWMRKLSLRRWLPRARPSGGASDGGPAAEFDGRPGAAGPTREIRLALVCYGGVSLAVYMYGVTREILELVIASRLLESGETQDIAPETTRYAYVQALRESAKNHQGALPRVVVDIVSGTSAGGLDGLFLAKAMAIGRSLEPLKKLWLNQADVRTLMAGFGDVWFRLVEFVGRLVFTPDAAPLDGPGMVGLVSRSLQAIDNAPPITTGPLIPRGQSLDLFVPITDGAGHKRFLVLHPGGTILQDVSHRHVMHFRAVSGAPAENQFERDGNPVLAFAARTTSSFPGGFPPVTIEGFAQAFNALAQTGDSWDATPFKTRKFVKDFFDDYRGWGDDPRKTWFMDGGVLDNAPFDHAIKTIEHKRADTEVERYLVYIDPHPVPPLPNRKVRLPSWPGSMVAGATAIPAHQSILEGLVGLRHRNARIEQISDLTKGLESRIGQVLNDRGQRVTGTTEYRDVCFVEDDLARLAATEMGKNLEGYLQLRLEAIAVNLGKAVTKIFKYSEESSVAAFIREVLRAWALQKGQNANFSIDGLKGFFGDYDVPYQERRLRFLIQELNKLYEDRPDSAERALVDAAKTAVYDALESLHALPETLNSAAKTGAALFARVANKEPAALDPHGFARENMESLDSFLASLKSPRASQDTAFWNEFSGLLKAWPRSNANQAQRLLEAYAGYPLWDAVVYPILALSEIRQSKRIEISRISPEDGAVTSEGPKLKGTGLGQFAAFLRKDWRENDYLWGRLDATAKLLGLIQPGISSREVADALRTVLAEEAGLGILKAKTRGCVTKEFLEASIADLDAGSLTAHVAARNGP</sequence>
<keyword evidence="2" id="KW-0442">Lipid degradation</keyword>
<dbReference type="InterPro" id="IPR019894">
    <property type="entry name" value="Patatin-related_protein"/>
</dbReference>
<proteinExistence type="predicted"/>
<comment type="caution">
    <text evidence="2">Lacks conserved residue(s) required for the propagation of feature annotation.</text>
</comment>
<dbReference type="InterPro" id="IPR002641">
    <property type="entry name" value="PNPLA_dom"/>
</dbReference>
<feature type="domain" description="PNPLA" evidence="4">
    <location>
        <begin position="48"/>
        <end position="354"/>
    </location>
</feature>
<evidence type="ECO:0000313" key="5">
    <source>
        <dbReference type="EMBL" id="TDF98400.1"/>
    </source>
</evidence>
<comment type="caution">
    <text evidence="5">The sequence shown here is derived from an EMBL/GenBank/DDBJ whole genome shotgun (WGS) entry which is preliminary data.</text>
</comment>
<evidence type="ECO:0000259" key="4">
    <source>
        <dbReference type="PROSITE" id="PS51635"/>
    </source>
</evidence>
<dbReference type="GO" id="GO:0016787">
    <property type="term" value="F:hydrolase activity"/>
    <property type="evidence" value="ECO:0007669"/>
    <property type="project" value="UniProtKB-UniRule"/>
</dbReference>
<dbReference type="OrthoDB" id="8728704at2"/>
<feature type="region of interest" description="Disordered" evidence="3">
    <location>
        <begin position="17"/>
        <end position="36"/>
    </location>
</feature>
<feature type="active site" description="Nucleophile" evidence="2">
    <location>
        <position position="121"/>
    </location>
</feature>
<organism evidence="5 6">
    <name type="scientific">Arthrobacter terricola</name>
    <dbReference type="NCBI Taxonomy" id="2547396"/>
    <lineage>
        <taxon>Bacteria</taxon>
        <taxon>Bacillati</taxon>
        <taxon>Actinomycetota</taxon>
        <taxon>Actinomycetes</taxon>
        <taxon>Micrococcales</taxon>
        <taxon>Micrococcaceae</taxon>
        <taxon>Arthrobacter</taxon>
    </lineage>
</organism>
<feature type="compositionally biased region" description="Low complexity" evidence="3">
    <location>
        <begin position="17"/>
        <end position="29"/>
    </location>
</feature>
<dbReference type="EMBL" id="SMRU01000006">
    <property type="protein sequence ID" value="TDF98400.1"/>
    <property type="molecule type" value="Genomic_DNA"/>
</dbReference>
<evidence type="ECO:0000256" key="3">
    <source>
        <dbReference type="SAM" id="MobiDB-lite"/>
    </source>
</evidence>
<dbReference type="InterPro" id="IPR016035">
    <property type="entry name" value="Acyl_Trfase/lysoPLipase"/>
</dbReference>
<dbReference type="Proteomes" id="UP000295511">
    <property type="component" value="Unassembled WGS sequence"/>
</dbReference>
<evidence type="ECO:0000256" key="2">
    <source>
        <dbReference type="PROSITE-ProRule" id="PRU01161"/>
    </source>
</evidence>
<dbReference type="Pfam" id="PF11856">
    <property type="entry name" value="DUF3376"/>
    <property type="match status" value="1"/>
</dbReference>
<keyword evidence="1 2" id="KW-0443">Lipid metabolism</keyword>
<dbReference type="RefSeq" id="WP_133203384.1">
    <property type="nucleotide sequence ID" value="NZ_SMRU01000006.1"/>
</dbReference>
<dbReference type="InterPro" id="IPR024282">
    <property type="entry name" value="DUF3376"/>
</dbReference>
<feature type="short sequence motif" description="GXSXG" evidence="2">
    <location>
        <begin position="119"/>
        <end position="123"/>
    </location>
</feature>
<protein>
    <submittedName>
        <fullName evidence="5">Patatin-like protein</fullName>
    </submittedName>
</protein>
<gene>
    <name evidence="5" type="ORF">E1809_06370</name>
</gene>